<gene>
    <name evidence="2" type="ORF">U0C82_11380</name>
</gene>
<dbReference type="EMBL" id="JAXLPB010000003">
    <property type="protein sequence ID" value="MDY8109740.1"/>
    <property type="molecule type" value="Genomic_DNA"/>
</dbReference>
<dbReference type="InterPro" id="IPR004045">
    <property type="entry name" value="Glutathione_S-Trfase_N"/>
</dbReference>
<accession>A0ABU5I2Z9</accession>
<proteinExistence type="predicted"/>
<dbReference type="RefSeq" id="WP_322187224.1">
    <property type="nucleotide sequence ID" value="NZ_JAXLPB010000003.1"/>
</dbReference>
<evidence type="ECO:0000313" key="2">
    <source>
        <dbReference type="EMBL" id="MDY8109740.1"/>
    </source>
</evidence>
<dbReference type="Pfam" id="PF13409">
    <property type="entry name" value="GST_N_2"/>
    <property type="match status" value="1"/>
</dbReference>
<dbReference type="SUPFAM" id="SSF47616">
    <property type="entry name" value="GST C-terminal domain-like"/>
    <property type="match status" value="1"/>
</dbReference>
<protein>
    <submittedName>
        <fullName evidence="2">Glutathione S-transferase N-terminal domain-containing protein</fullName>
    </submittedName>
</protein>
<evidence type="ECO:0000313" key="3">
    <source>
        <dbReference type="Proteomes" id="UP001294412"/>
    </source>
</evidence>
<dbReference type="Pfam" id="PF13410">
    <property type="entry name" value="GST_C_2"/>
    <property type="match status" value="1"/>
</dbReference>
<comment type="caution">
    <text evidence="2">The sequence shown here is derived from an EMBL/GenBank/DDBJ whole genome shotgun (WGS) entry which is preliminary data.</text>
</comment>
<dbReference type="InterPro" id="IPR036249">
    <property type="entry name" value="Thioredoxin-like_sf"/>
</dbReference>
<dbReference type="InterPro" id="IPR050983">
    <property type="entry name" value="GST_Omega/HSP26"/>
</dbReference>
<dbReference type="CDD" id="cd03205">
    <property type="entry name" value="GST_C_6"/>
    <property type="match status" value="1"/>
</dbReference>
<dbReference type="PROSITE" id="PS50404">
    <property type="entry name" value="GST_NTER"/>
    <property type="match status" value="1"/>
</dbReference>
<name>A0ABU5I2Z9_9HYPH</name>
<dbReference type="Gene3D" id="1.20.1050.10">
    <property type="match status" value="1"/>
</dbReference>
<dbReference type="PANTHER" id="PTHR43968">
    <property type="match status" value="1"/>
</dbReference>
<dbReference type="Gene3D" id="3.40.30.10">
    <property type="entry name" value="Glutaredoxin"/>
    <property type="match status" value="1"/>
</dbReference>
<dbReference type="Proteomes" id="UP001294412">
    <property type="component" value="Unassembled WGS sequence"/>
</dbReference>
<dbReference type="PANTHER" id="PTHR43968:SF6">
    <property type="entry name" value="GLUTATHIONE S-TRANSFERASE OMEGA"/>
    <property type="match status" value="1"/>
</dbReference>
<dbReference type="InterPro" id="IPR036282">
    <property type="entry name" value="Glutathione-S-Trfase_C_sf"/>
</dbReference>
<reference evidence="2 3" key="1">
    <citation type="submission" date="2023-12" db="EMBL/GenBank/DDBJ databases">
        <title>Description of Novel Strain Fulvimarina sp. 2208YS6-2-32 isolated from Uroteuthis (Photololigo) edulis.</title>
        <authorList>
            <person name="Park J.-S."/>
        </authorList>
    </citation>
    <scope>NUCLEOTIDE SEQUENCE [LARGE SCALE GENOMIC DNA]</scope>
    <source>
        <strain evidence="2 3">2208YS6-2-32</strain>
    </source>
</reference>
<sequence length="199" mass="21796">MRLLGTSASPFVAKVRMAAVLCGIELEFVSAETMEPSDTLLSANPLGKVPVLTTETGDQVFDSSVICEMLDRMSGNQLIPQTLDAFTRTRTFEAAASGVKDALILCLYEERFRPEDKRHAAWTERQMAKAERGLAWLEAHLDDLNEDPSVAYCALAALVGWMDLRFAGKVASQAPKVRAWTDAFFAAHPELAAVKPHLA</sequence>
<organism evidence="2 3">
    <name type="scientific">Fulvimarina uroteuthidis</name>
    <dbReference type="NCBI Taxonomy" id="3098149"/>
    <lineage>
        <taxon>Bacteria</taxon>
        <taxon>Pseudomonadati</taxon>
        <taxon>Pseudomonadota</taxon>
        <taxon>Alphaproteobacteria</taxon>
        <taxon>Hyphomicrobiales</taxon>
        <taxon>Aurantimonadaceae</taxon>
        <taxon>Fulvimarina</taxon>
    </lineage>
</organism>
<keyword evidence="3" id="KW-1185">Reference proteome</keyword>
<dbReference type="SUPFAM" id="SSF52833">
    <property type="entry name" value="Thioredoxin-like"/>
    <property type="match status" value="1"/>
</dbReference>
<feature type="domain" description="GST N-terminal" evidence="1">
    <location>
        <begin position="1"/>
        <end position="78"/>
    </location>
</feature>
<evidence type="ECO:0000259" key="1">
    <source>
        <dbReference type="PROSITE" id="PS50404"/>
    </source>
</evidence>